<dbReference type="NCBIfam" id="NF035944">
    <property type="entry name" value="PEPxxWA-CTERM"/>
    <property type="match status" value="1"/>
</dbReference>
<feature type="transmembrane region" description="Helical" evidence="1">
    <location>
        <begin position="182"/>
        <end position="201"/>
    </location>
</feature>
<feature type="domain" description="Ice-binding protein C-terminal" evidence="3">
    <location>
        <begin position="178"/>
        <end position="203"/>
    </location>
</feature>
<name>A0ABP7DQF9_9SPHN</name>
<evidence type="ECO:0000256" key="1">
    <source>
        <dbReference type="SAM" id="Phobius"/>
    </source>
</evidence>
<evidence type="ECO:0000313" key="5">
    <source>
        <dbReference type="Proteomes" id="UP001500523"/>
    </source>
</evidence>
<sequence>MRNTLITAAIAAAAFAMPASAATIVSTGGAFAAPAGSVTIDFNSAVAAPFTAAFTNASLVQGNLAGFYAQPGFSDGSRYASVFRNGNLTLTSQLALRSVSFFVGSIDIGNIVELLSSTGSVVGRFSGAAFSTNADGDQGSMLTNRRVTISLTEGEASFAGVRFISAQNSFEIDNVVFAVPEASTWALMLVGFGMVGAATRYRRRKTNVAFS</sequence>
<dbReference type="EMBL" id="BAABBF010000003">
    <property type="protein sequence ID" value="GAA3708103.1"/>
    <property type="molecule type" value="Genomic_DNA"/>
</dbReference>
<evidence type="ECO:0000259" key="3">
    <source>
        <dbReference type="Pfam" id="PF07589"/>
    </source>
</evidence>
<keyword evidence="2" id="KW-0732">Signal</keyword>
<organism evidence="4 5">
    <name type="scientific">Sphingomonas cynarae</name>
    <dbReference type="NCBI Taxonomy" id="930197"/>
    <lineage>
        <taxon>Bacteria</taxon>
        <taxon>Pseudomonadati</taxon>
        <taxon>Pseudomonadota</taxon>
        <taxon>Alphaproteobacteria</taxon>
        <taxon>Sphingomonadales</taxon>
        <taxon>Sphingomonadaceae</taxon>
        <taxon>Sphingomonas</taxon>
    </lineage>
</organism>
<comment type="caution">
    <text evidence="4">The sequence shown here is derived from an EMBL/GenBank/DDBJ whole genome shotgun (WGS) entry which is preliminary data.</text>
</comment>
<feature type="chain" id="PRO_5045949275" description="Ice-binding protein C-terminal domain-containing protein" evidence="2">
    <location>
        <begin position="22"/>
        <end position="211"/>
    </location>
</feature>
<proteinExistence type="predicted"/>
<protein>
    <recommendedName>
        <fullName evidence="3">Ice-binding protein C-terminal domain-containing protein</fullName>
    </recommendedName>
</protein>
<feature type="signal peptide" evidence="2">
    <location>
        <begin position="1"/>
        <end position="21"/>
    </location>
</feature>
<dbReference type="Pfam" id="PF07589">
    <property type="entry name" value="PEP-CTERM"/>
    <property type="match status" value="1"/>
</dbReference>
<dbReference type="InterPro" id="IPR013424">
    <property type="entry name" value="Ice-binding_C"/>
</dbReference>
<evidence type="ECO:0000256" key="2">
    <source>
        <dbReference type="SAM" id="SignalP"/>
    </source>
</evidence>
<accession>A0ABP7DQF9</accession>
<dbReference type="Proteomes" id="UP001500523">
    <property type="component" value="Unassembled WGS sequence"/>
</dbReference>
<keyword evidence="1" id="KW-0812">Transmembrane</keyword>
<keyword evidence="1" id="KW-0472">Membrane</keyword>
<dbReference type="RefSeq" id="WP_344692905.1">
    <property type="nucleotide sequence ID" value="NZ_BAABBF010000003.1"/>
</dbReference>
<keyword evidence="5" id="KW-1185">Reference proteome</keyword>
<gene>
    <name evidence="4" type="ORF">GCM10022268_16820</name>
</gene>
<evidence type="ECO:0000313" key="4">
    <source>
        <dbReference type="EMBL" id="GAA3708103.1"/>
    </source>
</evidence>
<reference evidence="5" key="1">
    <citation type="journal article" date="2019" name="Int. J. Syst. Evol. Microbiol.">
        <title>The Global Catalogue of Microorganisms (GCM) 10K type strain sequencing project: providing services to taxonomists for standard genome sequencing and annotation.</title>
        <authorList>
            <consortium name="The Broad Institute Genomics Platform"/>
            <consortium name="The Broad Institute Genome Sequencing Center for Infectious Disease"/>
            <person name="Wu L."/>
            <person name="Ma J."/>
        </authorList>
    </citation>
    <scope>NUCLEOTIDE SEQUENCE [LARGE SCALE GENOMIC DNA]</scope>
    <source>
        <strain evidence="5">JCM 17498</strain>
    </source>
</reference>
<keyword evidence="1" id="KW-1133">Transmembrane helix</keyword>